<gene>
    <name evidence="3" type="ORF">K227x_16410</name>
</gene>
<dbReference type="KEGG" id="rlc:K227x_16410"/>
<feature type="domain" description="DUF1570" evidence="2">
    <location>
        <begin position="197"/>
        <end position="325"/>
    </location>
</feature>
<evidence type="ECO:0000256" key="1">
    <source>
        <dbReference type="SAM" id="SignalP"/>
    </source>
</evidence>
<dbReference type="Pfam" id="PF07607">
    <property type="entry name" value="DUF1570"/>
    <property type="match status" value="1"/>
</dbReference>
<evidence type="ECO:0000313" key="3">
    <source>
        <dbReference type="EMBL" id="QDT03259.1"/>
    </source>
</evidence>
<dbReference type="RefSeq" id="WP_145168985.1">
    <property type="nucleotide sequence ID" value="NZ_CP036525.1"/>
</dbReference>
<protein>
    <recommendedName>
        <fullName evidence="2">DUF1570 domain-containing protein</fullName>
    </recommendedName>
</protein>
<reference evidence="3 4" key="1">
    <citation type="submission" date="2019-02" db="EMBL/GenBank/DDBJ databases">
        <title>Deep-cultivation of Planctomycetes and their phenomic and genomic characterization uncovers novel biology.</title>
        <authorList>
            <person name="Wiegand S."/>
            <person name="Jogler M."/>
            <person name="Boedeker C."/>
            <person name="Pinto D."/>
            <person name="Vollmers J."/>
            <person name="Rivas-Marin E."/>
            <person name="Kohn T."/>
            <person name="Peeters S.H."/>
            <person name="Heuer A."/>
            <person name="Rast P."/>
            <person name="Oberbeckmann S."/>
            <person name="Bunk B."/>
            <person name="Jeske O."/>
            <person name="Meyerdierks A."/>
            <person name="Storesund J.E."/>
            <person name="Kallscheuer N."/>
            <person name="Luecker S."/>
            <person name="Lage O.M."/>
            <person name="Pohl T."/>
            <person name="Merkel B.J."/>
            <person name="Hornburger P."/>
            <person name="Mueller R.-W."/>
            <person name="Bruemmer F."/>
            <person name="Labrenz M."/>
            <person name="Spormann A.M."/>
            <person name="Op den Camp H."/>
            <person name="Overmann J."/>
            <person name="Amann R."/>
            <person name="Jetten M.S.M."/>
            <person name="Mascher T."/>
            <person name="Medema M.H."/>
            <person name="Devos D.P."/>
            <person name="Kaster A.-K."/>
            <person name="Ovreas L."/>
            <person name="Rohde M."/>
            <person name="Galperin M.Y."/>
            <person name="Jogler C."/>
        </authorList>
    </citation>
    <scope>NUCLEOTIDE SEQUENCE [LARGE SCALE GENOMIC DNA]</scope>
    <source>
        <strain evidence="3 4">K22_7</strain>
    </source>
</reference>
<keyword evidence="4" id="KW-1185">Reference proteome</keyword>
<proteinExistence type="predicted"/>
<dbReference type="Proteomes" id="UP000318538">
    <property type="component" value="Chromosome"/>
</dbReference>
<dbReference type="InterPro" id="IPR011464">
    <property type="entry name" value="DUF1570"/>
</dbReference>
<sequence length="359" mass="40887" precursor="true">MNCRFAAAILTVCLCCVSHADVHGQVPAMVEFSALGKSQRGIPLLRLTHEMVILGRDGWMHSLDPALPESQIRETNQPFDPISAAELRNELNGEFRRGFEVQATKNFLVVQPEGRGDRWPKLFEQSHRAFVSYMSRRGVEIREGSFPMVAVVLPDEAAMYREFKKLDIEMKRVAGVYAGESNRVITHDGGRRSITEATVRHEAAHQSAYNSGVHSRMSETPRWISEGIGQMFEPAGMTNARTAAQLSDRINQDSLQYIKQNFSGRDDVRFSQAVMQLVSDDTLFQSPDTTAKAYAVAWAMMFYLAERESDHFAKLLNQTSRRPPFRSYPRAERVKDFEQFADCEIFEFSKRVSWYVHSM</sequence>
<evidence type="ECO:0000259" key="2">
    <source>
        <dbReference type="Pfam" id="PF07607"/>
    </source>
</evidence>
<evidence type="ECO:0000313" key="4">
    <source>
        <dbReference type="Proteomes" id="UP000318538"/>
    </source>
</evidence>
<accession>A0A517N7Z3</accession>
<organism evidence="3 4">
    <name type="scientific">Rubripirellula lacrimiformis</name>
    <dbReference type="NCBI Taxonomy" id="1930273"/>
    <lineage>
        <taxon>Bacteria</taxon>
        <taxon>Pseudomonadati</taxon>
        <taxon>Planctomycetota</taxon>
        <taxon>Planctomycetia</taxon>
        <taxon>Pirellulales</taxon>
        <taxon>Pirellulaceae</taxon>
        <taxon>Rubripirellula</taxon>
    </lineage>
</organism>
<name>A0A517N7Z3_9BACT</name>
<feature type="chain" id="PRO_5021955741" description="DUF1570 domain-containing protein" evidence="1">
    <location>
        <begin position="21"/>
        <end position="359"/>
    </location>
</feature>
<feature type="signal peptide" evidence="1">
    <location>
        <begin position="1"/>
        <end position="20"/>
    </location>
</feature>
<dbReference type="AlphaFoldDB" id="A0A517N7Z3"/>
<dbReference type="OrthoDB" id="291356at2"/>
<dbReference type="EMBL" id="CP036525">
    <property type="protein sequence ID" value="QDT03259.1"/>
    <property type="molecule type" value="Genomic_DNA"/>
</dbReference>
<keyword evidence="1" id="KW-0732">Signal</keyword>